<dbReference type="PROSITE" id="PS50887">
    <property type="entry name" value="GGDEF"/>
    <property type="match status" value="1"/>
</dbReference>
<gene>
    <name evidence="2" type="ORF">H9747_12390</name>
</gene>
<dbReference type="GO" id="GO:0043709">
    <property type="term" value="P:cell adhesion involved in single-species biofilm formation"/>
    <property type="evidence" value="ECO:0007669"/>
    <property type="project" value="TreeGrafter"/>
</dbReference>
<dbReference type="GO" id="GO:0005886">
    <property type="term" value="C:plasma membrane"/>
    <property type="evidence" value="ECO:0007669"/>
    <property type="project" value="TreeGrafter"/>
</dbReference>
<dbReference type="CDD" id="cd01949">
    <property type="entry name" value="GGDEF"/>
    <property type="match status" value="1"/>
</dbReference>
<dbReference type="InterPro" id="IPR000160">
    <property type="entry name" value="GGDEF_dom"/>
</dbReference>
<organism evidence="2 3">
    <name type="scientific">Candidatus Blautia stercorigallinarum</name>
    <dbReference type="NCBI Taxonomy" id="2838501"/>
    <lineage>
        <taxon>Bacteria</taxon>
        <taxon>Bacillati</taxon>
        <taxon>Bacillota</taxon>
        <taxon>Clostridia</taxon>
        <taxon>Lachnospirales</taxon>
        <taxon>Lachnospiraceae</taxon>
        <taxon>Blautia</taxon>
    </lineage>
</organism>
<dbReference type="Proteomes" id="UP000886814">
    <property type="component" value="Unassembled WGS sequence"/>
</dbReference>
<dbReference type="InterPro" id="IPR043128">
    <property type="entry name" value="Rev_trsase/Diguanyl_cyclase"/>
</dbReference>
<dbReference type="NCBIfam" id="TIGR00254">
    <property type="entry name" value="GGDEF"/>
    <property type="match status" value="1"/>
</dbReference>
<protein>
    <submittedName>
        <fullName evidence="2">GGDEF domain-containing protein</fullName>
    </submittedName>
</protein>
<sequence>MAEKSFVYETLLRFLDGYFIHGDREAVLQMSAEDIYCIGVQGEAPAFNREEFDRLLRRHIAESSSAAVYEVNGYREKKISPGNWVCYSEIETYMDIDGEKLNLSWWGMTLGIQQVREEYKISLIHLSEMKNWAKRGEALRKLYPDGENPFIESLYRHLEESSRDSLTGLYNRQTGENLICQALDNGGEYIFLLMDIDNFKAVNDVYGHLKGDIMLKYVADKIRKSFRDTDVIFRLGGDEFVVFIYPCKNRQAIEKKLEKIMEDYDRNIQEEFPHISSALSWGGVFSEKKRTFTELYQRADKIMYQVKRRGGKGYLIEED</sequence>
<dbReference type="EMBL" id="DXIQ01000086">
    <property type="protein sequence ID" value="HIV39771.1"/>
    <property type="molecule type" value="Genomic_DNA"/>
</dbReference>
<accession>A0A9D1PFB8</accession>
<dbReference type="SUPFAM" id="SSF55073">
    <property type="entry name" value="Nucleotide cyclase"/>
    <property type="match status" value="1"/>
</dbReference>
<dbReference type="Pfam" id="PF00990">
    <property type="entry name" value="GGDEF"/>
    <property type="match status" value="1"/>
</dbReference>
<reference evidence="2" key="1">
    <citation type="journal article" date="2021" name="PeerJ">
        <title>Extensive microbial diversity within the chicken gut microbiome revealed by metagenomics and culture.</title>
        <authorList>
            <person name="Gilroy R."/>
            <person name="Ravi A."/>
            <person name="Getino M."/>
            <person name="Pursley I."/>
            <person name="Horton D.L."/>
            <person name="Alikhan N.F."/>
            <person name="Baker D."/>
            <person name="Gharbi K."/>
            <person name="Hall N."/>
            <person name="Watson M."/>
            <person name="Adriaenssens E.M."/>
            <person name="Foster-Nyarko E."/>
            <person name="Jarju S."/>
            <person name="Secka A."/>
            <person name="Antonio M."/>
            <person name="Oren A."/>
            <person name="Chaudhuri R.R."/>
            <person name="La Ragione R."/>
            <person name="Hildebrand F."/>
            <person name="Pallen M.J."/>
        </authorList>
    </citation>
    <scope>NUCLEOTIDE SEQUENCE</scope>
    <source>
        <strain evidence="2">CHK195-9823</strain>
    </source>
</reference>
<feature type="domain" description="GGDEF" evidence="1">
    <location>
        <begin position="187"/>
        <end position="319"/>
    </location>
</feature>
<dbReference type="AlphaFoldDB" id="A0A9D1PFB8"/>
<evidence type="ECO:0000313" key="3">
    <source>
        <dbReference type="Proteomes" id="UP000886814"/>
    </source>
</evidence>
<comment type="caution">
    <text evidence="2">The sequence shown here is derived from an EMBL/GenBank/DDBJ whole genome shotgun (WGS) entry which is preliminary data.</text>
</comment>
<name>A0A9D1PFB8_9FIRM</name>
<evidence type="ECO:0000259" key="1">
    <source>
        <dbReference type="PROSITE" id="PS50887"/>
    </source>
</evidence>
<proteinExistence type="predicted"/>
<dbReference type="Gene3D" id="3.30.70.270">
    <property type="match status" value="1"/>
</dbReference>
<evidence type="ECO:0000313" key="2">
    <source>
        <dbReference type="EMBL" id="HIV39771.1"/>
    </source>
</evidence>
<dbReference type="SMART" id="SM00267">
    <property type="entry name" value="GGDEF"/>
    <property type="match status" value="1"/>
</dbReference>
<dbReference type="InterPro" id="IPR029787">
    <property type="entry name" value="Nucleotide_cyclase"/>
</dbReference>
<reference evidence="2" key="2">
    <citation type="submission" date="2021-04" db="EMBL/GenBank/DDBJ databases">
        <authorList>
            <person name="Gilroy R."/>
        </authorList>
    </citation>
    <scope>NUCLEOTIDE SEQUENCE</scope>
    <source>
        <strain evidence="2">CHK195-9823</strain>
    </source>
</reference>
<dbReference type="GO" id="GO:0052621">
    <property type="term" value="F:diguanylate cyclase activity"/>
    <property type="evidence" value="ECO:0007669"/>
    <property type="project" value="TreeGrafter"/>
</dbReference>
<dbReference type="PANTHER" id="PTHR45138:SF9">
    <property type="entry name" value="DIGUANYLATE CYCLASE DGCM-RELATED"/>
    <property type="match status" value="1"/>
</dbReference>
<dbReference type="InterPro" id="IPR050469">
    <property type="entry name" value="Diguanylate_Cyclase"/>
</dbReference>
<dbReference type="PANTHER" id="PTHR45138">
    <property type="entry name" value="REGULATORY COMPONENTS OF SENSORY TRANSDUCTION SYSTEM"/>
    <property type="match status" value="1"/>
</dbReference>
<dbReference type="GO" id="GO:1902201">
    <property type="term" value="P:negative regulation of bacterial-type flagellum-dependent cell motility"/>
    <property type="evidence" value="ECO:0007669"/>
    <property type="project" value="TreeGrafter"/>
</dbReference>